<proteinExistence type="predicted"/>
<evidence type="ECO:0000313" key="1">
    <source>
        <dbReference type="EMBL" id="RMX56630.1"/>
    </source>
</evidence>
<dbReference type="EMBL" id="RCHS01000826">
    <property type="protein sequence ID" value="RMX56630.1"/>
    <property type="molecule type" value="Genomic_DNA"/>
</dbReference>
<reference evidence="1 2" key="1">
    <citation type="journal article" date="2018" name="Sci. Rep.">
        <title>Comparative analysis of the Pocillopora damicornis genome highlights role of immune system in coral evolution.</title>
        <authorList>
            <person name="Cunning R."/>
            <person name="Bay R.A."/>
            <person name="Gillette P."/>
            <person name="Baker A.C."/>
            <person name="Traylor-Knowles N."/>
        </authorList>
    </citation>
    <scope>NUCLEOTIDE SEQUENCE [LARGE SCALE GENOMIC DNA]</scope>
    <source>
        <strain evidence="1">RSMAS</strain>
        <tissue evidence="1">Whole animal</tissue>
    </source>
</reference>
<name>A0A3M6USK5_POCDA</name>
<evidence type="ECO:0000313" key="2">
    <source>
        <dbReference type="Proteomes" id="UP000275408"/>
    </source>
</evidence>
<dbReference type="AlphaFoldDB" id="A0A3M6USK5"/>
<protein>
    <submittedName>
        <fullName evidence="1">Uncharacterized protein</fullName>
    </submittedName>
</protein>
<organism evidence="1 2">
    <name type="scientific">Pocillopora damicornis</name>
    <name type="common">Cauliflower coral</name>
    <name type="synonym">Millepora damicornis</name>
    <dbReference type="NCBI Taxonomy" id="46731"/>
    <lineage>
        <taxon>Eukaryota</taxon>
        <taxon>Metazoa</taxon>
        <taxon>Cnidaria</taxon>
        <taxon>Anthozoa</taxon>
        <taxon>Hexacorallia</taxon>
        <taxon>Scleractinia</taxon>
        <taxon>Astrocoeniina</taxon>
        <taxon>Pocilloporidae</taxon>
        <taxon>Pocillopora</taxon>
    </lineage>
</organism>
<sequence length="168" mass="18547">MQVLLISMHIILQKPELEMIGTKLSAPLLLPSLLLFLLLEDIADGRAIVSPFFRPPPGQEYEKINAIKDHFYEQFYGKGGKKNKISHKKVLTSQDMTLTREALLQATSAQTTALVAAAQAARSSLEISELAQKAQDISVKRALWALKTIKVAAKAEEVAVNAIQTMFM</sequence>
<dbReference type="OrthoDB" id="5985814at2759"/>
<accession>A0A3M6USK5</accession>
<gene>
    <name evidence="1" type="ORF">pdam_00002421</name>
</gene>
<comment type="caution">
    <text evidence="1">The sequence shown here is derived from an EMBL/GenBank/DDBJ whole genome shotgun (WGS) entry which is preliminary data.</text>
</comment>
<keyword evidence="2" id="KW-1185">Reference proteome</keyword>
<dbReference type="Proteomes" id="UP000275408">
    <property type="component" value="Unassembled WGS sequence"/>
</dbReference>